<dbReference type="Gene3D" id="3.30.300.30">
    <property type="match status" value="1"/>
</dbReference>
<accession>A0A542DYR2</accession>
<dbReference type="Gene3D" id="3.40.50.12780">
    <property type="entry name" value="N-terminal domain of ligase-like"/>
    <property type="match status" value="1"/>
</dbReference>
<dbReference type="OrthoDB" id="9803968at2"/>
<feature type="domain" description="AMP-dependent synthetase/ligase" evidence="3">
    <location>
        <begin position="34"/>
        <end position="442"/>
    </location>
</feature>
<organism evidence="5 6">
    <name type="scientific">Lapillicoccus jejuensis</name>
    <dbReference type="NCBI Taxonomy" id="402171"/>
    <lineage>
        <taxon>Bacteria</taxon>
        <taxon>Bacillati</taxon>
        <taxon>Actinomycetota</taxon>
        <taxon>Actinomycetes</taxon>
        <taxon>Micrococcales</taxon>
        <taxon>Intrasporangiaceae</taxon>
        <taxon>Lapillicoccus</taxon>
    </lineage>
</organism>
<dbReference type="InterPro" id="IPR045851">
    <property type="entry name" value="AMP-bd_C_sf"/>
</dbReference>
<evidence type="ECO:0000313" key="5">
    <source>
        <dbReference type="EMBL" id="TQJ08218.1"/>
    </source>
</evidence>
<dbReference type="AlphaFoldDB" id="A0A542DYR2"/>
<reference evidence="5 6" key="1">
    <citation type="submission" date="2019-06" db="EMBL/GenBank/DDBJ databases">
        <title>Sequencing the genomes of 1000 actinobacteria strains.</title>
        <authorList>
            <person name="Klenk H.-P."/>
        </authorList>
    </citation>
    <scope>NUCLEOTIDE SEQUENCE [LARGE SCALE GENOMIC DNA]</scope>
    <source>
        <strain evidence="5 6">DSM 18607</strain>
    </source>
</reference>
<dbReference type="PANTHER" id="PTHR43201">
    <property type="entry name" value="ACYL-COA SYNTHETASE"/>
    <property type="match status" value="1"/>
</dbReference>
<dbReference type="InterPro" id="IPR025110">
    <property type="entry name" value="AMP-bd_C"/>
</dbReference>
<dbReference type="InterPro" id="IPR042099">
    <property type="entry name" value="ANL_N_sf"/>
</dbReference>
<protein>
    <submittedName>
        <fullName evidence="5">Acyl-CoA synthetase (AMP-forming)/AMP-acid ligase II</fullName>
    </submittedName>
</protein>
<dbReference type="Proteomes" id="UP000317893">
    <property type="component" value="Unassembled WGS sequence"/>
</dbReference>
<dbReference type="PANTHER" id="PTHR43201:SF5">
    <property type="entry name" value="MEDIUM-CHAIN ACYL-COA LIGASE ACSF2, MITOCHONDRIAL"/>
    <property type="match status" value="1"/>
</dbReference>
<name>A0A542DYR2_9MICO</name>
<keyword evidence="6" id="KW-1185">Reference proteome</keyword>
<evidence type="ECO:0000313" key="6">
    <source>
        <dbReference type="Proteomes" id="UP000317893"/>
    </source>
</evidence>
<gene>
    <name evidence="5" type="ORF">FB458_1302</name>
</gene>
<keyword evidence="2 5" id="KW-0436">Ligase</keyword>
<dbReference type="RefSeq" id="WP_141847757.1">
    <property type="nucleotide sequence ID" value="NZ_BAAAPR010000002.1"/>
</dbReference>
<evidence type="ECO:0000259" key="4">
    <source>
        <dbReference type="Pfam" id="PF13193"/>
    </source>
</evidence>
<dbReference type="GO" id="GO:0031956">
    <property type="term" value="F:medium-chain fatty acid-CoA ligase activity"/>
    <property type="evidence" value="ECO:0007669"/>
    <property type="project" value="TreeGrafter"/>
</dbReference>
<evidence type="ECO:0000256" key="2">
    <source>
        <dbReference type="ARBA" id="ARBA00022598"/>
    </source>
</evidence>
<comment type="similarity">
    <text evidence="1">Belongs to the ATP-dependent AMP-binding enzyme family.</text>
</comment>
<dbReference type="Pfam" id="PF00501">
    <property type="entry name" value="AMP-binding"/>
    <property type="match status" value="1"/>
</dbReference>
<comment type="caution">
    <text evidence="5">The sequence shown here is derived from an EMBL/GenBank/DDBJ whole genome shotgun (WGS) entry which is preliminary data.</text>
</comment>
<dbReference type="Pfam" id="PF13193">
    <property type="entry name" value="AMP-binding_C"/>
    <property type="match status" value="1"/>
</dbReference>
<dbReference type="InterPro" id="IPR000873">
    <property type="entry name" value="AMP-dep_synth/lig_dom"/>
</dbReference>
<dbReference type="SUPFAM" id="SSF56801">
    <property type="entry name" value="Acetyl-CoA synthetase-like"/>
    <property type="match status" value="1"/>
</dbReference>
<feature type="domain" description="AMP-binding enzyme C-terminal" evidence="4">
    <location>
        <begin position="493"/>
        <end position="569"/>
    </location>
</feature>
<evidence type="ECO:0000256" key="1">
    <source>
        <dbReference type="ARBA" id="ARBA00006432"/>
    </source>
</evidence>
<dbReference type="EMBL" id="VFMN01000001">
    <property type="protein sequence ID" value="TQJ08218.1"/>
    <property type="molecule type" value="Genomic_DNA"/>
</dbReference>
<sequence>MVRTRGLHPRDKVADYQARGWWTDEVLDEVYLARVAERGDALALVDPANRVDLDGAPPRRLTWRELDDEVHHLAARLLELGLRRGDVLAVQQPNTVELVETYLAAWLLGVVVTPLAVPYREHELVSMVGRAEASVLLVAPRCGERDLLADAQDAVRTLPLVRHLATLASAPAGHRTPAAADATEPVRRLVTAPASPADRAAVAAHRAETGRHDPDDAMTICWTSGTEAEPKGVPRTHLEWLAGSWAGVDAPQLTQGDVILNPFPLVNMAAFVGLLLPWLRTGCVLVQHHPFDLPTFLGQVATERVSYTVMPPALLTVLLHNEQLLAQADLSSLTRVGSGSAPLPPSMVAGWQERGVGVINFFGSNEGVGLLSSPADLPDPQERARFFPNFAVPGPPGHRWSSRIGDWVQVRLVDLATGEDVTTPGVPAELRVDGPTVFPGYLGDETGSAFDERGWLRTGDLFEIAGDHGQFLRYVDRARDVVIRGGHNIAPAEVEALVATHPAVAEVAVVGDPDEVLGERLAAVVALRPGATLTLEEVRAHLETQHVARVKLPERLEVVDALPRNPVGKVLKRQLRRTAAAPPLTS</sequence>
<dbReference type="GO" id="GO:0006631">
    <property type="term" value="P:fatty acid metabolic process"/>
    <property type="evidence" value="ECO:0007669"/>
    <property type="project" value="TreeGrafter"/>
</dbReference>
<proteinExistence type="inferred from homology"/>
<evidence type="ECO:0000259" key="3">
    <source>
        <dbReference type="Pfam" id="PF00501"/>
    </source>
</evidence>